<dbReference type="SUPFAM" id="SSF56176">
    <property type="entry name" value="FAD-binding/transporter-associated domain-like"/>
    <property type="match status" value="1"/>
</dbReference>
<protein>
    <submittedName>
        <fullName evidence="8">Putative FAD-linked oxidoreductase</fullName>
        <ecNumber evidence="8">1.-.-.-</ecNumber>
    </submittedName>
</protein>
<dbReference type="InterPro" id="IPR016166">
    <property type="entry name" value="FAD-bd_PCMH"/>
</dbReference>
<sequence length="477" mass="50617">MSDSSHGPASSPPPSPSGEPGLLSELRRLLGDDRVLSAREDLIPYSFDGTAALKSLPGAVVFPSSAAQVSAVLGVARRFRVPVVSRGSGTGLSGGSVPVPGAIVLCLLRMNRILELDTKNLTVLAEAGVVTETIFQAADAAGLFYPPDPGSMKVSTIGGNVAENSGGLRGLKYGVTRDYVMGLEVVLADGSVCWLGNKCVKDVAGYNLRDLFIGSEGTLGVITRVLLKLLPRPQSRRTLLASFARMDAAAETVSSIIAARIIPCTLEFLDSRTIRCVEEFAHVGLPRDAEAVLLIETDGHPAAVADEAAQIEAIVRTHGATEVRTAADAREAAALATARRSAFSALARLRPTTILEDATVPRSELAAMVRFIQDVAARHRLQVATFGHFGDGNLHPTFLTDERDADEMHRVELAMTEIFEETLRRGGTITGEHGVGLAKKRFLRSQLGDSSHALLKAVKRTLDPDGLLNPGKIVDLP</sequence>
<evidence type="ECO:0000256" key="4">
    <source>
        <dbReference type="ARBA" id="ARBA00022827"/>
    </source>
</evidence>
<comment type="similarity">
    <text evidence="2">Belongs to the FAD-binding oxidoreductase/transferase type 4 family.</text>
</comment>
<dbReference type="InterPro" id="IPR016164">
    <property type="entry name" value="FAD-linked_Oxase-like_C"/>
</dbReference>
<dbReference type="EMBL" id="MLJW01000061">
    <property type="protein sequence ID" value="OIR03938.1"/>
    <property type="molecule type" value="Genomic_DNA"/>
</dbReference>
<dbReference type="SUPFAM" id="SSF55103">
    <property type="entry name" value="FAD-linked oxidases, C-terminal domain"/>
    <property type="match status" value="1"/>
</dbReference>
<dbReference type="GO" id="GO:0071949">
    <property type="term" value="F:FAD binding"/>
    <property type="evidence" value="ECO:0007669"/>
    <property type="project" value="InterPro"/>
</dbReference>
<dbReference type="Pfam" id="PF01565">
    <property type="entry name" value="FAD_binding_4"/>
    <property type="match status" value="1"/>
</dbReference>
<keyword evidence="4" id="KW-0274">FAD</keyword>
<dbReference type="FunFam" id="3.30.70.2740:FF:000001">
    <property type="entry name" value="D-lactate dehydrogenase mitochondrial"/>
    <property type="match status" value="1"/>
</dbReference>
<evidence type="ECO:0000313" key="8">
    <source>
        <dbReference type="EMBL" id="OIR03938.1"/>
    </source>
</evidence>
<comment type="caution">
    <text evidence="8">The sequence shown here is derived from an EMBL/GenBank/DDBJ whole genome shotgun (WGS) entry which is preliminary data.</text>
</comment>
<evidence type="ECO:0000256" key="1">
    <source>
        <dbReference type="ARBA" id="ARBA00001974"/>
    </source>
</evidence>
<feature type="domain" description="FAD-binding PCMH-type" evidence="7">
    <location>
        <begin position="53"/>
        <end position="232"/>
    </location>
</feature>
<gene>
    <name evidence="8" type="ORF">GALL_138750</name>
</gene>
<evidence type="ECO:0000256" key="3">
    <source>
        <dbReference type="ARBA" id="ARBA00022630"/>
    </source>
</evidence>
<dbReference type="InterPro" id="IPR051914">
    <property type="entry name" value="FAD-linked_OxidoTrans_Type4"/>
</dbReference>
<dbReference type="GO" id="GO:0016491">
    <property type="term" value="F:oxidoreductase activity"/>
    <property type="evidence" value="ECO:0007669"/>
    <property type="project" value="UniProtKB-KW"/>
</dbReference>
<reference evidence="8" key="1">
    <citation type="submission" date="2016-10" db="EMBL/GenBank/DDBJ databases">
        <title>Sequence of Gallionella enrichment culture.</title>
        <authorList>
            <person name="Poehlein A."/>
            <person name="Muehling M."/>
            <person name="Daniel R."/>
        </authorList>
    </citation>
    <scope>NUCLEOTIDE SEQUENCE</scope>
</reference>
<organism evidence="8">
    <name type="scientific">mine drainage metagenome</name>
    <dbReference type="NCBI Taxonomy" id="410659"/>
    <lineage>
        <taxon>unclassified sequences</taxon>
        <taxon>metagenomes</taxon>
        <taxon>ecological metagenomes</taxon>
    </lineage>
</organism>
<proteinExistence type="inferred from homology"/>
<keyword evidence="3" id="KW-0285">Flavoprotein</keyword>
<dbReference type="Pfam" id="PF02913">
    <property type="entry name" value="FAD-oxidase_C"/>
    <property type="match status" value="1"/>
</dbReference>
<dbReference type="PROSITE" id="PS51387">
    <property type="entry name" value="FAD_PCMH"/>
    <property type="match status" value="1"/>
</dbReference>
<evidence type="ECO:0000256" key="5">
    <source>
        <dbReference type="ARBA" id="ARBA00023002"/>
    </source>
</evidence>
<comment type="cofactor">
    <cofactor evidence="1">
        <name>FAD</name>
        <dbReference type="ChEBI" id="CHEBI:57692"/>
    </cofactor>
</comment>
<evidence type="ECO:0000256" key="2">
    <source>
        <dbReference type="ARBA" id="ARBA00008000"/>
    </source>
</evidence>
<dbReference type="Gene3D" id="3.30.465.10">
    <property type="match status" value="1"/>
</dbReference>
<dbReference type="Gene3D" id="1.10.45.10">
    <property type="entry name" value="Vanillyl-alcohol Oxidase, Chain A, domain 4"/>
    <property type="match status" value="1"/>
</dbReference>
<accession>A0A1J5S763</accession>
<dbReference type="InterPro" id="IPR004113">
    <property type="entry name" value="FAD-bd_oxidored_4_C"/>
</dbReference>
<dbReference type="InterPro" id="IPR036318">
    <property type="entry name" value="FAD-bd_PCMH-like_sf"/>
</dbReference>
<dbReference type="InterPro" id="IPR016171">
    <property type="entry name" value="Vanillyl_alc_oxidase_C-sub2"/>
</dbReference>
<evidence type="ECO:0000256" key="6">
    <source>
        <dbReference type="SAM" id="MobiDB-lite"/>
    </source>
</evidence>
<dbReference type="InterPro" id="IPR006094">
    <property type="entry name" value="Oxid_FAD_bind_N"/>
</dbReference>
<name>A0A1J5S763_9ZZZZ</name>
<dbReference type="AlphaFoldDB" id="A0A1J5S763"/>
<dbReference type="PANTHER" id="PTHR42934">
    <property type="entry name" value="GLYCOLATE OXIDASE SUBUNIT GLCD"/>
    <property type="match status" value="1"/>
</dbReference>
<keyword evidence="5 8" id="KW-0560">Oxidoreductase</keyword>
<dbReference type="PANTHER" id="PTHR42934:SF2">
    <property type="entry name" value="GLYCOLATE OXIDASE SUBUNIT GLCD"/>
    <property type="match status" value="1"/>
</dbReference>
<dbReference type="InterPro" id="IPR016169">
    <property type="entry name" value="FAD-bd_PCMH_sub2"/>
</dbReference>
<dbReference type="FunFam" id="1.10.45.10:FF:000001">
    <property type="entry name" value="D-lactate dehydrogenase mitochondrial"/>
    <property type="match status" value="1"/>
</dbReference>
<evidence type="ECO:0000259" key="7">
    <source>
        <dbReference type="PROSITE" id="PS51387"/>
    </source>
</evidence>
<feature type="region of interest" description="Disordered" evidence="6">
    <location>
        <begin position="1"/>
        <end position="22"/>
    </location>
</feature>
<dbReference type="EC" id="1.-.-.-" evidence="8"/>
<dbReference type="Gene3D" id="3.30.70.2740">
    <property type="match status" value="1"/>
</dbReference>